<dbReference type="PANTHER" id="PTHR30265:SF4">
    <property type="entry name" value="KOW MOTIF FAMILY PROTEIN, EXPRESSED"/>
    <property type="match status" value="1"/>
</dbReference>
<dbReference type="AlphaFoldDB" id="A0A7H0VH01"/>
<accession>A0A7H0VH01</accession>
<dbReference type="GO" id="GO:0031564">
    <property type="term" value="P:transcription antitermination"/>
    <property type="evidence" value="ECO:0007669"/>
    <property type="project" value="UniProtKB-KW"/>
</dbReference>
<dbReference type="InterPro" id="IPR008991">
    <property type="entry name" value="Translation_prot_SH3-like_sf"/>
</dbReference>
<evidence type="ECO:0000256" key="3">
    <source>
        <dbReference type="ARBA" id="ARBA00023163"/>
    </source>
</evidence>
<keyword evidence="2" id="KW-0805">Transcription regulation</keyword>
<dbReference type="GO" id="GO:0006354">
    <property type="term" value="P:DNA-templated transcription elongation"/>
    <property type="evidence" value="ECO:0007669"/>
    <property type="project" value="InterPro"/>
</dbReference>
<dbReference type="InterPro" id="IPR036735">
    <property type="entry name" value="NGN_dom_sf"/>
</dbReference>
<dbReference type="NCBIfam" id="NF033644">
    <property type="entry name" value="antiterm_UpxY"/>
    <property type="match status" value="1"/>
</dbReference>
<dbReference type="SUPFAM" id="SSF50104">
    <property type="entry name" value="Translation proteins SH3-like domain"/>
    <property type="match status" value="1"/>
</dbReference>
<dbReference type="EMBL" id="CP060139">
    <property type="protein sequence ID" value="QNR24999.1"/>
    <property type="molecule type" value="Genomic_DNA"/>
</dbReference>
<keyword evidence="1" id="KW-0889">Transcription antitermination</keyword>
<evidence type="ECO:0000259" key="4">
    <source>
        <dbReference type="SMART" id="SM00738"/>
    </source>
</evidence>
<dbReference type="SMART" id="SM00738">
    <property type="entry name" value="NGN"/>
    <property type="match status" value="1"/>
</dbReference>
<evidence type="ECO:0000256" key="1">
    <source>
        <dbReference type="ARBA" id="ARBA00022814"/>
    </source>
</evidence>
<feature type="domain" description="NusG-like N-terminal" evidence="4">
    <location>
        <begin position="8"/>
        <end position="105"/>
    </location>
</feature>
<dbReference type="PANTHER" id="PTHR30265">
    <property type="entry name" value="RHO-INTERACTING TRANSCRIPTION TERMINATION FACTOR NUSG"/>
    <property type="match status" value="1"/>
</dbReference>
<name>A0A7H0VH01_9FLAO</name>
<dbReference type="Gene3D" id="3.30.70.940">
    <property type="entry name" value="NusG, N-terminal domain"/>
    <property type="match status" value="1"/>
</dbReference>
<reference evidence="5 6" key="1">
    <citation type="submission" date="2020-08" db="EMBL/GenBank/DDBJ databases">
        <title>Croceimicrobium hydrocarbonivorans gen. nov., sp. nov., a novel marine bacterium isolated from a bacterial consortium that degrades polyethylene terephthalate.</title>
        <authorList>
            <person name="Liu R."/>
        </authorList>
    </citation>
    <scope>NUCLEOTIDE SEQUENCE [LARGE SCALE GENOMIC DNA]</scope>
    <source>
        <strain evidence="5 6">A20-9</strain>
    </source>
</reference>
<evidence type="ECO:0000313" key="5">
    <source>
        <dbReference type="EMBL" id="QNR24999.1"/>
    </source>
</evidence>
<dbReference type="KEGG" id="chyd:H4K34_03910"/>
<protein>
    <submittedName>
        <fullName evidence="5">UpxY family transcription antiterminator</fullName>
    </submittedName>
</protein>
<dbReference type="InterPro" id="IPR006645">
    <property type="entry name" value="NGN-like_dom"/>
</dbReference>
<sequence length="171" mass="19748">MSKTPSTPINWFALYTKPRAEKKVAERLKAKGCQVYAPTQTVIKQWSDRKKKIEEPFFKSYVFVQFELKDKFEILNTPGVVAQVTWLGKAAEIRAEEIEAIQEFLQAYQGVSIEQIDFEAGQKLRIKHGELEDEYGTVVRQNKHRVVLEIEKLGMALYAEVPKSQVENIEK</sequence>
<dbReference type="SUPFAM" id="SSF82679">
    <property type="entry name" value="N-utilization substance G protein NusG, N-terminal domain"/>
    <property type="match status" value="1"/>
</dbReference>
<dbReference type="Proteomes" id="UP000516305">
    <property type="component" value="Chromosome"/>
</dbReference>
<keyword evidence="6" id="KW-1185">Reference proteome</keyword>
<gene>
    <name evidence="5" type="ORF">H4K34_03910</name>
</gene>
<keyword evidence="3" id="KW-0804">Transcription</keyword>
<dbReference type="Pfam" id="PF02357">
    <property type="entry name" value="NusG"/>
    <property type="match status" value="1"/>
</dbReference>
<organism evidence="5 6">
    <name type="scientific">Croceimicrobium hydrocarbonivorans</name>
    <dbReference type="NCBI Taxonomy" id="2761580"/>
    <lineage>
        <taxon>Bacteria</taxon>
        <taxon>Pseudomonadati</taxon>
        <taxon>Bacteroidota</taxon>
        <taxon>Flavobacteriia</taxon>
        <taxon>Flavobacteriales</taxon>
        <taxon>Owenweeksiaceae</taxon>
        <taxon>Croceimicrobium</taxon>
    </lineage>
</organism>
<evidence type="ECO:0000313" key="6">
    <source>
        <dbReference type="Proteomes" id="UP000516305"/>
    </source>
</evidence>
<dbReference type="RefSeq" id="WP_210759525.1">
    <property type="nucleotide sequence ID" value="NZ_CP060139.1"/>
</dbReference>
<proteinExistence type="predicted"/>
<dbReference type="InterPro" id="IPR043425">
    <property type="entry name" value="NusG-like"/>
</dbReference>
<evidence type="ECO:0000256" key="2">
    <source>
        <dbReference type="ARBA" id="ARBA00023015"/>
    </source>
</evidence>